<dbReference type="GO" id="GO:0003697">
    <property type="term" value="F:single-stranded DNA binding"/>
    <property type="evidence" value="ECO:0007669"/>
    <property type="project" value="TreeGrafter"/>
</dbReference>
<dbReference type="InterPro" id="IPR003395">
    <property type="entry name" value="RecF/RecN/SMC_N"/>
</dbReference>
<keyword evidence="6" id="KW-0547">Nucleotide-binding</keyword>
<keyword evidence="8 10" id="KW-0175">Coiled coil</keyword>
<dbReference type="GO" id="GO:0030915">
    <property type="term" value="C:Smc5-Smc6 complex"/>
    <property type="evidence" value="ECO:0007669"/>
    <property type="project" value="TreeGrafter"/>
</dbReference>
<evidence type="ECO:0000313" key="13">
    <source>
        <dbReference type="Ensembl" id="ENSPNYP00000006204.1"/>
    </source>
</evidence>
<evidence type="ECO:0000256" key="10">
    <source>
        <dbReference type="SAM" id="Coils"/>
    </source>
</evidence>
<evidence type="ECO:0000256" key="6">
    <source>
        <dbReference type="ARBA" id="ARBA00022741"/>
    </source>
</evidence>
<name>A0A3B4F941_9CICH</name>
<evidence type="ECO:0000256" key="9">
    <source>
        <dbReference type="ARBA" id="ARBA00023242"/>
    </source>
</evidence>
<feature type="compositionally biased region" description="Low complexity" evidence="11">
    <location>
        <begin position="11"/>
        <end position="21"/>
    </location>
</feature>
<keyword evidence="9" id="KW-0539">Nucleus</keyword>
<dbReference type="GO" id="GO:0005634">
    <property type="term" value="C:nucleus"/>
    <property type="evidence" value="ECO:0007669"/>
    <property type="project" value="UniProtKB-SubCell"/>
</dbReference>
<reference evidence="13" key="1">
    <citation type="submission" date="2023-09" db="UniProtKB">
        <authorList>
            <consortium name="Ensembl"/>
        </authorList>
    </citation>
    <scope>IDENTIFICATION</scope>
</reference>
<accession>A0A3B4F941</accession>
<keyword evidence="5" id="KW-0158">Chromosome</keyword>
<dbReference type="Ensembl" id="ENSPNYT00000006359.1">
    <property type="protein sequence ID" value="ENSPNYP00000006204.1"/>
    <property type="gene ID" value="ENSPNYG00000004012.1"/>
</dbReference>
<dbReference type="InterPro" id="IPR027417">
    <property type="entry name" value="P-loop_NTPase"/>
</dbReference>
<dbReference type="GeneTree" id="ENSGT00550000074816"/>
<comment type="similarity">
    <text evidence="3">Belongs to the SMC family. SMC5 subfamily.</text>
</comment>
<sequence length="973" mass="113143">MAEPSKRQRLSHINSSSQTSSKSLSSIFTDSQDVGLEGEGRFVEGSILRITMKNFLTYDYSVVHPGPNLNMIVGANGTGKSSIVCAICLCLAGKTAVLGRGDKVGLYVKRGCKKGHVEIELYKRGGNVVIFREIHAENNQSLWMLNDRQCSQKAVEEEVKALRIQVSNLCQFLPQEKVGEFAKMSKIELLEATEKSVGPPEMYEYHCELKNFRNKERELENVVKEKASFLEKAKQRNERNKHDVNRYYEKKRHLDVIELLEKKKPWVEYETTRKELEGVKKERDEARKQLSSLKQTQAPMVKKIQQIDEQLKPTEAQIKDKTAAIKEASLKCKQKQDQLDRKNKEIDDIKQKCRLKQMEEEDHQKRISNTRRTIEDLKAELAKVGDQPDVTPRINAVNADLRRIQEERAKIEGEKGDLMLEKKLNDMNNMMNAKVEKLRGRHRDTHAALQWLRQNKQLFRGNVHEPMMLVINVKDHRFAKYVENHISFHDLRAFVFQRKDDMEKFMIEVRDKMNLKVNSICAPEESCSKRPPSRNIESLRRFGFFTYLREMFDAPDEVMSYLCHQYRVHDVPVGNERTKSMIKTVIEEPYLKVLYTTEERYTVKRSFYSNKISTSNSVVHPSQYLTITVDAEEKRQLEQQMKSCESKLRDIDERMKALQKEAVALDRRDNELLAEKKGLSELKGKKRQLEQKISTKQDSLKQMEQNIIDLTKIEEETKEKIAAVNAEKVTILRAKLTMEKVHLALETVGLTAEKNKLENDCREGASELRTTDQRKVQLTDQCKGLLKRAKAICKMQPDQSLPEDLRNVSVLHSFIGEYVKETSPSIHSVEYWVFPLQEEYDKYGIRIRVKFHATTQLHELTPYHQSGGERSVSTMLYLMALQELNRCPFRVVDEINQGMDPVNERRVFDIVVRTACKETTSQYFFITPKLLQNLTYAEEMTILCIHNGPHMLSPNQWDERAFVRRCLERKARA</sequence>
<dbReference type="Gene3D" id="3.40.50.300">
    <property type="entry name" value="P-loop containing nucleotide triphosphate hydrolases"/>
    <property type="match status" value="2"/>
</dbReference>
<dbReference type="PANTHER" id="PTHR45916:SF1">
    <property type="entry name" value="STRUCTURAL MAINTENANCE OF CHROMOSOMES PROTEIN 5"/>
    <property type="match status" value="1"/>
</dbReference>
<evidence type="ECO:0000256" key="4">
    <source>
        <dbReference type="ARBA" id="ARBA00018687"/>
    </source>
</evidence>
<evidence type="ECO:0000256" key="7">
    <source>
        <dbReference type="ARBA" id="ARBA00022840"/>
    </source>
</evidence>
<dbReference type="GO" id="GO:0005524">
    <property type="term" value="F:ATP binding"/>
    <property type="evidence" value="ECO:0007669"/>
    <property type="project" value="UniProtKB-KW"/>
</dbReference>
<comment type="subcellular location">
    <subcellularLocation>
        <location evidence="2">Chromosome</location>
    </subcellularLocation>
    <subcellularLocation>
        <location evidence="1">Nucleus</location>
    </subcellularLocation>
</comment>
<dbReference type="AlphaFoldDB" id="A0A3B4F941"/>
<dbReference type="FunFam" id="3.40.50.300:FF:000793">
    <property type="entry name" value="Structural maintenance of chromosomes protein 5"/>
    <property type="match status" value="1"/>
</dbReference>
<feature type="domain" description="RecF/RecN/SMC N-terminal" evidence="12">
    <location>
        <begin position="47"/>
        <end position="927"/>
    </location>
</feature>
<evidence type="ECO:0000259" key="12">
    <source>
        <dbReference type="Pfam" id="PF02463"/>
    </source>
</evidence>
<evidence type="ECO:0000256" key="5">
    <source>
        <dbReference type="ARBA" id="ARBA00022454"/>
    </source>
</evidence>
<evidence type="ECO:0000256" key="11">
    <source>
        <dbReference type="SAM" id="MobiDB-lite"/>
    </source>
</evidence>
<dbReference type="PANTHER" id="PTHR45916">
    <property type="entry name" value="STRUCTURAL MAINTENANCE OF CHROMOSOMES PROTEIN 5"/>
    <property type="match status" value="1"/>
</dbReference>
<evidence type="ECO:0000256" key="3">
    <source>
        <dbReference type="ARBA" id="ARBA00010171"/>
    </source>
</evidence>
<feature type="region of interest" description="Disordered" evidence="11">
    <location>
        <begin position="1"/>
        <end position="21"/>
    </location>
</feature>
<feature type="coiled-coil region" evidence="10">
    <location>
        <begin position="627"/>
        <end position="720"/>
    </location>
</feature>
<dbReference type="Pfam" id="PF02463">
    <property type="entry name" value="SMC_N"/>
    <property type="match status" value="1"/>
</dbReference>
<keyword evidence="7" id="KW-0067">ATP-binding</keyword>
<dbReference type="SUPFAM" id="SSF52540">
    <property type="entry name" value="P-loop containing nucleoside triphosphate hydrolases"/>
    <property type="match status" value="1"/>
</dbReference>
<protein>
    <recommendedName>
        <fullName evidence="4">Structural maintenance of chromosomes protein 5</fullName>
    </recommendedName>
</protein>
<evidence type="ECO:0000256" key="2">
    <source>
        <dbReference type="ARBA" id="ARBA00004286"/>
    </source>
</evidence>
<organism evidence="13">
    <name type="scientific">Pundamilia nyererei</name>
    <dbReference type="NCBI Taxonomy" id="303518"/>
    <lineage>
        <taxon>Eukaryota</taxon>
        <taxon>Metazoa</taxon>
        <taxon>Chordata</taxon>
        <taxon>Craniata</taxon>
        <taxon>Vertebrata</taxon>
        <taxon>Euteleostomi</taxon>
        <taxon>Actinopterygii</taxon>
        <taxon>Neopterygii</taxon>
        <taxon>Teleostei</taxon>
        <taxon>Neoteleostei</taxon>
        <taxon>Acanthomorphata</taxon>
        <taxon>Ovalentaria</taxon>
        <taxon>Cichlomorphae</taxon>
        <taxon>Cichliformes</taxon>
        <taxon>Cichlidae</taxon>
        <taxon>African cichlids</taxon>
        <taxon>Pseudocrenilabrinae</taxon>
        <taxon>Haplochromini</taxon>
        <taxon>Pundamilia</taxon>
    </lineage>
</organism>
<evidence type="ECO:0000256" key="8">
    <source>
        <dbReference type="ARBA" id="ARBA00023054"/>
    </source>
</evidence>
<evidence type="ECO:0000256" key="1">
    <source>
        <dbReference type="ARBA" id="ARBA00004123"/>
    </source>
</evidence>
<feature type="coiled-coil region" evidence="10">
    <location>
        <begin position="212"/>
        <end position="421"/>
    </location>
</feature>
<dbReference type="GO" id="GO:0000724">
    <property type="term" value="P:double-strand break repair via homologous recombination"/>
    <property type="evidence" value="ECO:0007669"/>
    <property type="project" value="TreeGrafter"/>
</dbReference>
<proteinExistence type="inferred from homology"/>